<organism evidence="4 5">
    <name type="scientific">Pinctada imbricata</name>
    <name type="common">Atlantic pearl-oyster</name>
    <name type="synonym">Pinctada martensii</name>
    <dbReference type="NCBI Taxonomy" id="66713"/>
    <lineage>
        <taxon>Eukaryota</taxon>
        <taxon>Metazoa</taxon>
        <taxon>Spiralia</taxon>
        <taxon>Lophotrochozoa</taxon>
        <taxon>Mollusca</taxon>
        <taxon>Bivalvia</taxon>
        <taxon>Autobranchia</taxon>
        <taxon>Pteriomorphia</taxon>
        <taxon>Pterioida</taxon>
        <taxon>Pterioidea</taxon>
        <taxon>Pteriidae</taxon>
        <taxon>Pinctada</taxon>
    </lineage>
</organism>
<dbReference type="AlphaFoldDB" id="A0AA89C639"/>
<dbReference type="EMBL" id="VSWD01000008">
    <property type="protein sequence ID" value="KAK3096197.1"/>
    <property type="molecule type" value="Genomic_DNA"/>
</dbReference>
<dbReference type="Pfam" id="PF00248">
    <property type="entry name" value="Aldo_ket_red"/>
    <property type="match status" value="1"/>
</dbReference>
<dbReference type="InterPro" id="IPR023210">
    <property type="entry name" value="NADP_OxRdtase_dom"/>
</dbReference>
<dbReference type="FunFam" id="3.20.20.100:FF:000004">
    <property type="entry name" value="Oxidoreductase, aldo/keto reductase"/>
    <property type="match status" value="1"/>
</dbReference>
<proteinExistence type="inferred from homology"/>
<dbReference type="GO" id="GO:0005829">
    <property type="term" value="C:cytosol"/>
    <property type="evidence" value="ECO:0007669"/>
    <property type="project" value="UniProtKB-ARBA"/>
</dbReference>
<evidence type="ECO:0000259" key="3">
    <source>
        <dbReference type="Pfam" id="PF00248"/>
    </source>
</evidence>
<sequence length="371" mass="42100">MEYNFLGKSGLRVSNICLGTATFGKMESGYCGHLIFTSPTQLQEDDSHKILDRYIELGGNFIDTANMYCYGQSEEIIGKWFEKTGKRDEVVLATKARVSMGQGVNDGGLSRRHLMKACEDSLKRLQTDYIDLYQTHNWDAGTPLEETLRTLDDLIRCGKIRYVGVSNVCGWQMQKLVDLTKFMGLSPIVTLQQQYSLLCRHSEYEEFQVCKNEGVGVLPWSPLKGGLLTGKYKRDQKPQPGQGRIGITAANEKMATQAAPAWSKFDDEFYWNIRDGLEQIGKEHGKTEAQVALRWLLQKDIVPSVIIGCTSINQLEQNCTAATGWSLTKDQMDRLDELSSKEKSYPYEMTEKVNMDRQNPFYQSTPISNWM</sequence>
<keyword evidence="1" id="KW-0560">Oxidoreductase</keyword>
<dbReference type="PANTHER" id="PTHR43364:SF4">
    <property type="entry name" value="NAD(P)-LINKED OXIDOREDUCTASE SUPERFAMILY PROTEIN"/>
    <property type="match status" value="1"/>
</dbReference>
<comment type="caution">
    <text evidence="4">The sequence shown here is derived from an EMBL/GenBank/DDBJ whole genome shotgun (WGS) entry which is preliminary data.</text>
</comment>
<comment type="similarity">
    <text evidence="2">Belongs to the aldo/keto reductase family. Aldo/keto reductase 2 subfamily.</text>
</comment>
<dbReference type="GO" id="GO:0016491">
    <property type="term" value="F:oxidoreductase activity"/>
    <property type="evidence" value="ECO:0007669"/>
    <property type="project" value="UniProtKB-KW"/>
</dbReference>
<gene>
    <name evidence="4" type="ORF">FSP39_024322</name>
</gene>
<dbReference type="Gene3D" id="3.20.20.100">
    <property type="entry name" value="NADP-dependent oxidoreductase domain"/>
    <property type="match status" value="1"/>
</dbReference>
<dbReference type="PANTHER" id="PTHR43364">
    <property type="entry name" value="NADH-SPECIFIC METHYLGLYOXAL REDUCTASE-RELATED"/>
    <property type="match status" value="1"/>
</dbReference>
<dbReference type="CDD" id="cd19081">
    <property type="entry name" value="AKR_AKR9C1"/>
    <property type="match status" value="1"/>
</dbReference>
<dbReference type="PRINTS" id="PR00069">
    <property type="entry name" value="ALDKETRDTASE"/>
</dbReference>
<evidence type="ECO:0000313" key="5">
    <source>
        <dbReference type="Proteomes" id="UP001186944"/>
    </source>
</evidence>
<feature type="domain" description="NADP-dependent oxidoreductase" evidence="3">
    <location>
        <begin position="16"/>
        <end position="338"/>
    </location>
</feature>
<keyword evidence="5" id="KW-1185">Reference proteome</keyword>
<accession>A0AA89C639</accession>
<dbReference type="InterPro" id="IPR020471">
    <property type="entry name" value="AKR"/>
</dbReference>
<protein>
    <recommendedName>
        <fullName evidence="3">NADP-dependent oxidoreductase domain-containing protein</fullName>
    </recommendedName>
</protein>
<dbReference type="Proteomes" id="UP001186944">
    <property type="component" value="Unassembled WGS sequence"/>
</dbReference>
<dbReference type="InterPro" id="IPR036812">
    <property type="entry name" value="NAD(P)_OxRdtase_dom_sf"/>
</dbReference>
<name>A0AA89C639_PINIB</name>
<dbReference type="SUPFAM" id="SSF51430">
    <property type="entry name" value="NAD(P)-linked oxidoreductase"/>
    <property type="match status" value="1"/>
</dbReference>
<evidence type="ECO:0000256" key="1">
    <source>
        <dbReference type="ARBA" id="ARBA00023002"/>
    </source>
</evidence>
<evidence type="ECO:0000256" key="2">
    <source>
        <dbReference type="ARBA" id="ARBA00038157"/>
    </source>
</evidence>
<evidence type="ECO:0000313" key="4">
    <source>
        <dbReference type="EMBL" id="KAK3096197.1"/>
    </source>
</evidence>
<dbReference type="InterPro" id="IPR050523">
    <property type="entry name" value="AKR_Detox_Biosynth"/>
</dbReference>
<reference evidence="4" key="1">
    <citation type="submission" date="2019-08" db="EMBL/GenBank/DDBJ databases">
        <title>The improved chromosome-level genome for the pearl oyster Pinctada fucata martensii using PacBio sequencing and Hi-C.</title>
        <authorList>
            <person name="Zheng Z."/>
        </authorList>
    </citation>
    <scope>NUCLEOTIDE SEQUENCE</scope>
    <source>
        <strain evidence="4">ZZ-2019</strain>
        <tissue evidence="4">Adductor muscle</tissue>
    </source>
</reference>